<dbReference type="EMBL" id="CAJRAU010000012">
    <property type="protein sequence ID" value="CAG5074663.1"/>
    <property type="molecule type" value="Genomic_DNA"/>
</dbReference>
<keyword evidence="2" id="KW-1185">Reference proteome</keyword>
<dbReference type="Proteomes" id="UP000679725">
    <property type="component" value="Unassembled WGS sequence"/>
</dbReference>
<dbReference type="PROSITE" id="PS51257">
    <property type="entry name" value="PROKAR_LIPOPROTEIN"/>
    <property type="match status" value="1"/>
</dbReference>
<dbReference type="RefSeq" id="WP_215236572.1">
    <property type="nucleotide sequence ID" value="NZ_CAJRAU010000012.1"/>
</dbReference>
<accession>A0ABM8UYB7</accession>
<proteinExistence type="predicted"/>
<reference evidence="1 2" key="1">
    <citation type="submission" date="2021-04" db="EMBL/GenBank/DDBJ databases">
        <authorList>
            <person name="Rodrigo-Torres L."/>
            <person name="Arahal R. D."/>
            <person name="Lucena T."/>
        </authorList>
    </citation>
    <scope>NUCLEOTIDE SEQUENCE [LARGE SCALE GENOMIC DNA]</scope>
    <source>
        <strain evidence="1 2">CECT 9623</strain>
    </source>
</reference>
<gene>
    <name evidence="1" type="ORF">DYBT9623_05350</name>
</gene>
<protein>
    <recommendedName>
        <fullName evidence="3">Lipoprotein</fullName>
    </recommendedName>
</protein>
<organism evidence="1 2">
    <name type="scientific">Dyadobacter linearis</name>
    <dbReference type="NCBI Taxonomy" id="2823330"/>
    <lineage>
        <taxon>Bacteria</taxon>
        <taxon>Pseudomonadati</taxon>
        <taxon>Bacteroidota</taxon>
        <taxon>Cytophagia</taxon>
        <taxon>Cytophagales</taxon>
        <taxon>Spirosomataceae</taxon>
        <taxon>Dyadobacter</taxon>
    </lineage>
</organism>
<evidence type="ECO:0000313" key="1">
    <source>
        <dbReference type="EMBL" id="CAG5074663.1"/>
    </source>
</evidence>
<evidence type="ECO:0008006" key="3">
    <source>
        <dbReference type="Google" id="ProtNLM"/>
    </source>
</evidence>
<name>A0ABM8UYB7_9BACT</name>
<comment type="caution">
    <text evidence="1">The sequence shown here is derived from an EMBL/GenBank/DDBJ whole genome shotgun (WGS) entry which is preliminary data.</text>
</comment>
<evidence type="ECO:0000313" key="2">
    <source>
        <dbReference type="Proteomes" id="UP000679725"/>
    </source>
</evidence>
<sequence>MRKIVFFVLAISLLSASCQRRTHIFGFVGDENKKAIIGAKMAVVKVSGKYPSKADTLAIGYSKENGYQLNLVKQGRHKNVQLVNPYLINADLQDKFRISEVSKGGKAIPDSDCCEIIIGVANEHSFLLKK</sequence>